<dbReference type="OrthoDB" id="1470350at2759"/>
<dbReference type="InterPro" id="IPR036396">
    <property type="entry name" value="Cyt_P450_sf"/>
</dbReference>
<evidence type="ECO:0000256" key="5">
    <source>
        <dbReference type="ARBA" id="ARBA00022723"/>
    </source>
</evidence>
<dbReference type="GO" id="GO:0016020">
    <property type="term" value="C:membrane"/>
    <property type="evidence" value="ECO:0007669"/>
    <property type="project" value="UniProtKB-SubCell"/>
</dbReference>
<comment type="caution">
    <text evidence="11">The sequence shown here is derived from an EMBL/GenBank/DDBJ whole genome shotgun (WGS) entry which is preliminary data.</text>
</comment>
<keyword evidence="3" id="KW-0349">Heme</keyword>
<dbReference type="Gene3D" id="1.10.630.10">
    <property type="entry name" value="Cytochrome P450"/>
    <property type="match status" value="2"/>
</dbReference>
<dbReference type="EMBL" id="JXTB01000054">
    <property type="protein sequence ID" value="PON69786.1"/>
    <property type="molecule type" value="Genomic_DNA"/>
</dbReference>
<name>A0A2P5D955_PARAD</name>
<dbReference type="Proteomes" id="UP000237105">
    <property type="component" value="Unassembled WGS sequence"/>
</dbReference>
<organism evidence="11 12">
    <name type="scientific">Parasponia andersonii</name>
    <name type="common">Sponia andersonii</name>
    <dbReference type="NCBI Taxonomy" id="3476"/>
    <lineage>
        <taxon>Eukaryota</taxon>
        <taxon>Viridiplantae</taxon>
        <taxon>Streptophyta</taxon>
        <taxon>Embryophyta</taxon>
        <taxon>Tracheophyta</taxon>
        <taxon>Spermatophyta</taxon>
        <taxon>Magnoliopsida</taxon>
        <taxon>eudicotyledons</taxon>
        <taxon>Gunneridae</taxon>
        <taxon>Pentapetalae</taxon>
        <taxon>rosids</taxon>
        <taxon>fabids</taxon>
        <taxon>Rosales</taxon>
        <taxon>Cannabaceae</taxon>
        <taxon>Parasponia</taxon>
    </lineage>
</organism>
<keyword evidence="4" id="KW-0812">Transmembrane</keyword>
<evidence type="ECO:0000256" key="4">
    <source>
        <dbReference type="ARBA" id="ARBA00022692"/>
    </source>
</evidence>
<keyword evidence="10" id="KW-0472">Membrane</keyword>
<evidence type="ECO:0000313" key="11">
    <source>
        <dbReference type="EMBL" id="PON69786.1"/>
    </source>
</evidence>
<accession>A0A2P5D955</accession>
<dbReference type="GO" id="GO:0004497">
    <property type="term" value="F:monooxygenase activity"/>
    <property type="evidence" value="ECO:0007669"/>
    <property type="project" value="UniProtKB-KW"/>
</dbReference>
<dbReference type="Pfam" id="PF00067">
    <property type="entry name" value="p450"/>
    <property type="match status" value="1"/>
</dbReference>
<keyword evidence="9" id="KW-0503">Monooxygenase</keyword>
<dbReference type="GO" id="GO:0005506">
    <property type="term" value="F:iron ion binding"/>
    <property type="evidence" value="ECO:0007669"/>
    <property type="project" value="InterPro"/>
</dbReference>
<dbReference type="InterPro" id="IPR001128">
    <property type="entry name" value="Cyt_P450"/>
</dbReference>
<keyword evidence="8" id="KW-0408">Iron</keyword>
<evidence type="ECO:0000256" key="2">
    <source>
        <dbReference type="ARBA" id="ARBA00010617"/>
    </source>
</evidence>
<dbReference type="STRING" id="3476.A0A2P5D955"/>
<keyword evidence="7" id="KW-0560">Oxidoreductase</keyword>
<dbReference type="AlphaFoldDB" id="A0A2P5D955"/>
<evidence type="ECO:0000256" key="1">
    <source>
        <dbReference type="ARBA" id="ARBA00004167"/>
    </source>
</evidence>
<protein>
    <submittedName>
        <fullName evidence="11">Cytochrome P</fullName>
    </submittedName>
</protein>
<keyword evidence="12" id="KW-1185">Reference proteome</keyword>
<comment type="subcellular location">
    <subcellularLocation>
        <location evidence="1">Membrane</location>
        <topology evidence="1">Single-pass membrane protein</topology>
    </subcellularLocation>
</comment>
<comment type="similarity">
    <text evidence="2">Belongs to the cytochrome P450 family.</text>
</comment>
<reference evidence="12" key="1">
    <citation type="submission" date="2016-06" db="EMBL/GenBank/DDBJ databases">
        <title>Parallel loss of symbiosis genes in relatives of nitrogen-fixing non-legume Parasponia.</title>
        <authorList>
            <person name="Van Velzen R."/>
            <person name="Holmer R."/>
            <person name="Bu F."/>
            <person name="Rutten L."/>
            <person name="Van Zeijl A."/>
            <person name="Liu W."/>
            <person name="Santuari L."/>
            <person name="Cao Q."/>
            <person name="Sharma T."/>
            <person name="Shen D."/>
            <person name="Roswanjaya Y."/>
            <person name="Wardhani T."/>
            <person name="Kalhor M.S."/>
            <person name="Jansen J."/>
            <person name="Van den Hoogen J."/>
            <person name="Gungor B."/>
            <person name="Hartog M."/>
            <person name="Hontelez J."/>
            <person name="Verver J."/>
            <person name="Yang W.-C."/>
            <person name="Schijlen E."/>
            <person name="Repin R."/>
            <person name="Schilthuizen M."/>
            <person name="Schranz E."/>
            <person name="Heidstra R."/>
            <person name="Miyata K."/>
            <person name="Fedorova E."/>
            <person name="Kohlen W."/>
            <person name="Bisseling T."/>
            <person name="Smit S."/>
            <person name="Geurts R."/>
        </authorList>
    </citation>
    <scope>NUCLEOTIDE SEQUENCE [LARGE SCALE GENOMIC DNA]</scope>
    <source>
        <strain evidence="12">cv. WU1-14</strain>
    </source>
</reference>
<evidence type="ECO:0000256" key="7">
    <source>
        <dbReference type="ARBA" id="ARBA00023002"/>
    </source>
</evidence>
<evidence type="ECO:0000256" key="8">
    <source>
        <dbReference type="ARBA" id="ARBA00023004"/>
    </source>
</evidence>
<dbReference type="GO" id="GO:0020037">
    <property type="term" value="F:heme binding"/>
    <property type="evidence" value="ECO:0007669"/>
    <property type="project" value="InterPro"/>
</dbReference>
<evidence type="ECO:0000256" key="9">
    <source>
        <dbReference type="ARBA" id="ARBA00023033"/>
    </source>
</evidence>
<gene>
    <name evidence="11" type="ORF">PanWU01x14_085700</name>
</gene>
<dbReference type="SUPFAM" id="SSF48264">
    <property type="entry name" value="Cytochrome P450"/>
    <property type="match status" value="1"/>
</dbReference>
<proteinExistence type="inferred from homology"/>
<dbReference type="InterPro" id="IPR050665">
    <property type="entry name" value="Cytochrome_P450_Monooxygen"/>
</dbReference>
<evidence type="ECO:0000256" key="3">
    <source>
        <dbReference type="ARBA" id="ARBA00022617"/>
    </source>
</evidence>
<dbReference type="PANTHER" id="PTHR24282">
    <property type="entry name" value="CYTOCHROME P450 FAMILY MEMBER"/>
    <property type="match status" value="1"/>
</dbReference>
<evidence type="ECO:0000256" key="10">
    <source>
        <dbReference type="ARBA" id="ARBA00023136"/>
    </source>
</evidence>
<dbReference type="GO" id="GO:0016705">
    <property type="term" value="F:oxidoreductase activity, acting on paired donors, with incorporation or reduction of molecular oxygen"/>
    <property type="evidence" value="ECO:0007669"/>
    <property type="project" value="InterPro"/>
</dbReference>
<keyword evidence="6" id="KW-1133">Transmembrane helix</keyword>
<evidence type="ECO:0000313" key="12">
    <source>
        <dbReference type="Proteomes" id="UP000237105"/>
    </source>
</evidence>
<keyword evidence="5" id="KW-0479">Metal-binding</keyword>
<sequence>MGIVRKFLNNIYRISIVATYRDNRIANKTKQEAEGKKAIGAGEAAFDDEDLLSIFLESNFKEIEEHGNKKNVGMSIKDIIKECKMFYFAGRETTSSLLVWTIVLLSRHPNWQARAREEVLEFALYKALITSQGDYTLQPQLSIEQSKRKHSSENCPYQVELPITLVHHDTKLWGDNANEFRPERFANGISKATNG</sequence>
<evidence type="ECO:0000256" key="6">
    <source>
        <dbReference type="ARBA" id="ARBA00022989"/>
    </source>
</evidence>
<dbReference type="PANTHER" id="PTHR24282:SF255">
    <property type="entry name" value="CYTOCHROME P450 72A11-RELATED"/>
    <property type="match status" value="1"/>
</dbReference>